<dbReference type="AlphaFoldDB" id="A0A0F9NLX3"/>
<name>A0A0F9NLX3_9ZZZZ</name>
<dbReference type="EMBL" id="LAZR01007885">
    <property type="protein sequence ID" value="KKM82302.1"/>
    <property type="molecule type" value="Genomic_DNA"/>
</dbReference>
<organism evidence="2">
    <name type="scientific">marine sediment metagenome</name>
    <dbReference type="NCBI Taxonomy" id="412755"/>
    <lineage>
        <taxon>unclassified sequences</taxon>
        <taxon>metagenomes</taxon>
        <taxon>ecological metagenomes</taxon>
    </lineage>
</organism>
<evidence type="ECO:0000313" key="2">
    <source>
        <dbReference type="EMBL" id="KKM82302.1"/>
    </source>
</evidence>
<sequence>MRSDKDIIREMRREHDRLIKEGRELERLLAEAQGKLDAVQRAVDAASDSGQYSLALVEIGALLDLERILSKEKE</sequence>
<reference evidence="2" key="1">
    <citation type="journal article" date="2015" name="Nature">
        <title>Complex archaea that bridge the gap between prokaryotes and eukaryotes.</title>
        <authorList>
            <person name="Spang A."/>
            <person name="Saw J.H."/>
            <person name="Jorgensen S.L."/>
            <person name="Zaremba-Niedzwiedzka K."/>
            <person name="Martijn J."/>
            <person name="Lind A.E."/>
            <person name="van Eijk R."/>
            <person name="Schleper C."/>
            <person name="Guy L."/>
            <person name="Ettema T.J."/>
        </authorList>
    </citation>
    <scope>NUCLEOTIDE SEQUENCE</scope>
</reference>
<comment type="caution">
    <text evidence="2">The sequence shown here is derived from an EMBL/GenBank/DDBJ whole genome shotgun (WGS) entry which is preliminary data.</text>
</comment>
<proteinExistence type="predicted"/>
<protein>
    <submittedName>
        <fullName evidence="2">Uncharacterized protein</fullName>
    </submittedName>
</protein>
<keyword evidence="1" id="KW-0175">Coiled coil</keyword>
<accession>A0A0F9NLX3</accession>
<gene>
    <name evidence="2" type="ORF">LCGC14_1321080</name>
</gene>
<evidence type="ECO:0000256" key="1">
    <source>
        <dbReference type="SAM" id="Coils"/>
    </source>
</evidence>
<feature type="coiled-coil region" evidence="1">
    <location>
        <begin position="8"/>
        <end position="49"/>
    </location>
</feature>